<dbReference type="InterPro" id="IPR043594">
    <property type="entry name" value="HMGL"/>
</dbReference>
<dbReference type="OrthoDB" id="9784013at2"/>
<evidence type="ECO:0000313" key="5">
    <source>
        <dbReference type="EMBL" id="PJJ76053.1"/>
    </source>
</evidence>
<dbReference type="CDD" id="cd07938">
    <property type="entry name" value="DRE_TIM_HMGL"/>
    <property type="match status" value="1"/>
</dbReference>
<name>A0A2M9CVX7_9BACT</name>
<dbReference type="GO" id="GO:0046951">
    <property type="term" value="P:ketone body biosynthetic process"/>
    <property type="evidence" value="ECO:0007669"/>
    <property type="project" value="TreeGrafter"/>
</dbReference>
<comment type="similarity">
    <text evidence="1">Belongs to the HMG-CoA lyase family.</text>
</comment>
<keyword evidence="2" id="KW-0479">Metal-binding</keyword>
<dbReference type="SUPFAM" id="SSF51569">
    <property type="entry name" value="Aldolase"/>
    <property type="match status" value="1"/>
</dbReference>
<dbReference type="GO" id="GO:0004419">
    <property type="term" value="F:hydroxymethylglutaryl-CoA lyase activity"/>
    <property type="evidence" value="ECO:0007669"/>
    <property type="project" value="TreeGrafter"/>
</dbReference>
<proteinExistence type="inferred from homology"/>
<evidence type="ECO:0000256" key="1">
    <source>
        <dbReference type="ARBA" id="ARBA00009405"/>
    </source>
</evidence>
<dbReference type="PANTHER" id="PTHR42738">
    <property type="entry name" value="HYDROXYMETHYLGLUTARYL-COA LYASE"/>
    <property type="match status" value="1"/>
</dbReference>
<dbReference type="InterPro" id="IPR013785">
    <property type="entry name" value="Aldolase_TIM"/>
</dbReference>
<dbReference type="AlphaFoldDB" id="A0A2M9CVX7"/>
<reference evidence="5 6" key="1">
    <citation type="submission" date="2017-11" db="EMBL/GenBank/DDBJ databases">
        <title>Genomic Encyclopedia of Archaeal and Bacterial Type Strains, Phase II (KMG-II): From Individual Species to Whole Genera.</title>
        <authorList>
            <person name="Goeker M."/>
        </authorList>
    </citation>
    <scope>NUCLEOTIDE SEQUENCE [LARGE SCALE GENOMIC DNA]</scope>
    <source>
        <strain evidence="5 6">DSM 27268</strain>
    </source>
</reference>
<organism evidence="5 6">
    <name type="scientific">Thermoflavifilum aggregans</name>
    <dbReference type="NCBI Taxonomy" id="454188"/>
    <lineage>
        <taxon>Bacteria</taxon>
        <taxon>Pseudomonadati</taxon>
        <taxon>Bacteroidota</taxon>
        <taxon>Chitinophagia</taxon>
        <taxon>Chitinophagales</taxon>
        <taxon>Chitinophagaceae</taxon>
        <taxon>Thermoflavifilum</taxon>
    </lineage>
</organism>
<accession>A0A2M9CVX7</accession>
<keyword evidence="3 5" id="KW-0456">Lyase</keyword>
<dbReference type="GO" id="GO:0006552">
    <property type="term" value="P:L-leucine catabolic process"/>
    <property type="evidence" value="ECO:0007669"/>
    <property type="project" value="TreeGrafter"/>
</dbReference>
<dbReference type="GO" id="GO:0046872">
    <property type="term" value="F:metal ion binding"/>
    <property type="evidence" value="ECO:0007669"/>
    <property type="project" value="UniProtKB-KW"/>
</dbReference>
<evidence type="ECO:0000313" key="6">
    <source>
        <dbReference type="Proteomes" id="UP000230000"/>
    </source>
</evidence>
<dbReference type="PROSITE" id="PS50991">
    <property type="entry name" value="PYR_CT"/>
    <property type="match status" value="1"/>
</dbReference>
<dbReference type="RefSeq" id="WP_100314579.1">
    <property type="nucleotide sequence ID" value="NZ_PGFG01000001.1"/>
</dbReference>
<evidence type="ECO:0000256" key="3">
    <source>
        <dbReference type="ARBA" id="ARBA00023239"/>
    </source>
</evidence>
<evidence type="ECO:0000259" key="4">
    <source>
        <dbReference type="PROSITE" id="PS50991"/>
    </source>
</evidence>
<sequence length="286" mass="32253">MSNHNRVIITECPRDAMQGWPHLISTEQKIRYLNTLMQVGFDVLDFGSFVSPKAVPQMADTDEVLKGLQKRGGTQLLAIIVNERGAERALAYPQIDLLGFPFSLSETFQQRNAHQTMQQALQQVKHIQAMLQGTPTRMLIYLSMGFGNPYGDPYHEDWVYAWIDRLAALGIRYFALADTVALAHPDLIRRVFQRVLPAFPELQIGAHLHVTPHNWQQNLQAAFESGCRRFDSALGGYGGCPMAADQLTGNLATEQLIEYLESQSVPLSINQEWLQKARQMVAEIFV</sequence>
<keyword evidence="6" id="KW-1185">Reference proteome</keyword>
<gene>
    <name evidence="5" type="ORF">BXY57_1652</name>
</gene>
<dbReference type="InterPro" id="IPR000891">
    <property type="entry name" value="PYR_CT"/>
</dbReference>
<feature type="domain" description="Pyruvate carboxyltransferase" evidence="4">
    <location>
        <begin position="6"/>
        <end position="275"/>
    </location>
</feature>
<dbReference type="EMBL" id="PGFG01000001">
    <property type="protein sequence ID" value="PJJ76053.1"/>
    <property type="molecule type" value="Genomic_DNA"/>
</dbReference>
<dbReference type="Pfam" id="PF00682">
    <property type="entry name" value="HMGL-like"/>
    <property type="match status" value="1"/>
</dbReference>
<dbReference type="Proteomes" id="UP000230000">
    <property type="component" value="Unassembled WGS sequence"/>
</dbReference>
<comment type="caution">
    <text evidence="5">The sequence shown here is derived from an EMBL/GenBank/DDBJ whole genome shotgun (WGS) entry which is preliminary data.</text>
</comment>
<evidence type="ECO:0000256" key="2">
    <source>
        <dbReference type="ARBA" id="ARBA00022723"/>
    </source>
</evidence>
<protein>
    <submittedName>
        <fullName evidence="5">Hydroxymethylglutaryl-CoA lyase</fullName>
    </submittedName>
</protein>
<dbReference type="PANTHER" id="PTHR42738:SF7">
    <property type="entry name" value="HYDROXYMETHYLGLUTARYL-COA LYASE"/>
    <property type="match status" value="1"/>
</dbReference>
<dbReference type="Gene3D" id="3.20.20.70">
    <property type="entry name" value="Aldolase class I"/>
    <property type="match status" value="1"/>
</dbReference>